<comment type="similarity">
    <text evidence="2">Belongs to the peptidase M28 family. M28B subfamily.</text>
</comment>
<dbReference type="Gene3D" id="3.40.630.10">
    <property type="entry name" value="Zn peptidases"/>
    <property type="match status" value="1"/>
</dbReference>
<dbReference type="EC" id="3.4.-.-" evidence="6"/>
<keyword evidence="4 6" id="KW-0378">Hydrolase</keyword>
<keyword evidence="9" id="KW-1185">Reference proteome</keyword>
<keyword evidence="6" id="KW-0732">Signal</keyword>
<accession>A0A9W8B4U0</accession>
<sequence>MGLVLGSISLLWLWQFQGNVFVGLDFALPQDPTDLSHPALADRLNQTHIRHHLEALAGIAEQHGSSRSVAHGYRESGDYVYNVLHSTGACDTLEMQWFKAPIWHERRVPRLMLMSPAWIPYRHGIDFQSLRYGGSGTGYLANAKIVAIPYGGCSSSSHTAKSKGAVVVIGETRQCSLWEAALVAQEAGAVAILFQGSSSRKTLLSSRVRRDEWQEGDPLLSIPAMAISFSVGRSLTSFRNARVSLFTATTLSIVPTFNILCEWRATNADDTVVVGAHLDSVAAGPGINDNGSGSATTLEILLAMRHQQAQPSNRLVFAWWGAEEDGLLGSRHFVRSLFNATRSTNFPALQMPLTWDQVSFYLNFDMLASPNYIPMVHRSSDAPTKVAVGSYFIELAFTEFFERRGYPYQLAAMKRGSDFVPFMTHGVPSGGLLTGARQLKTDAERARFGGLANTALDPCYHAKCDGLVNINWEALYRMSEAAAYAVHLFAYESDLQALAMRRWVSPGMRPASRPAETPTELN</sequence>
<evidence type="ECO:0000256" key="6">
    <source>
        <dbReference type="RuleBase" id="RU361240"/>
    </source>
</evidence>
<dbReference type="CDD" id="cd00538">
    <property type="entry name" value="PA"/>
    <property type="match status" value="1"/>
</dbReference>
<dbReference type="GO" id="GO:0008235">
    <property type="term" value="F:metalloexopeptidase activity"/>
    <property type="evidence" value="ECO:0007669"/>
    <property type="project" value="InterPro"/>
</dbReference>
<dbReference type="EMBL" id="JANBQB010000294">
    <property type="protein sequence ID" value="KAJ1978157.1"/>
    <property type="molecule type" value="Genomic_DNA"/>
</dbReference>
<gene>
    <name evidence="8" type="ORF">H4R34_003308</name>
</gene>
<keyword evidence="6" id="KW-0479">Metal-binding</keyword>
<keyword evidence="3 6" id="KW-0645">Protease</keyword>
<dbReference type="PANTHER" id="PTHR12147:SF26">
    <property type="entry name" value="PEPTIDASE M28 DOMAIN-CONTAINING PROTEIN"/>
    <property type="match status" value="1"/>
</dbReference>
<dbReference type="GO" id="GO:0046872">
    <property type="term" value="F:metal ion binding"/>
    <property type="evidence" value="ECO:0007669"/>
    <property type="project" value="UniProtKB-KW"/>
</dbReference>
<feature type="domain" description="Peptidase M28" evidence="7">
    <location>
        <begin position="258"/>
        <end position="485"/>
    </location>
</feature>
<evidence type="ECO:0000256" key="2">
    <source>
        <dbReference type="ARBA" id="ARBA00005634"/>
    </source>
</evidence>
<dbReference type="Proteomes" id="UP001151582">
    <property type="component" value="Unassembled WGS sequence"/>
</dbReference>
<organism evidence="8 9">
    <name type="scientific">Dimargaris verticillata</name>
    <dbReference type="NCBI Taxonomy" id="2761393"/>
    <lineage>
        <taxon>Eukaryota</taxon>
        <taxon>Fungi</taxon>
        <taxon>Fungi incertae sedis</taxon>
        <taxon>Zoopagomycota</taxon>
        <taxon>Kickxellomycotina</taxon>
        <taxon>Dimargaritomycetes</taxon>
        <taxon>Dimargaritales</taxon>
        <taxon>Dimargaritaceae</taxon>
        <taxon>Dimargaris</taxon>
    </lineage>
</organism>
<comment type="caution">
    <text evidence="8">The sequence shown here is derived from an EMBL/GenBank/DDBJ whole genome shotgun (WGS) entry which is preliminary data.</text>
</comment>
<evidence type="ECO:0000256" key="1">
    <source>
        <dbReference type="ARBA" id="ARBA00001947"/>
    </source>
</evidence>
<evidence type="ECO:0000313" key="8">
    <source>
        <dbReference type="EMBL" id="KAJ1978157.1"/>
    </source>
</evidence>
<dbReference type="OrthoDB" id="10013407at2759"/>
<dbReference type="InterPro" id="IPR007484">
    <property type="entry name" value="Peptidase_M28"/>
</dbReference>
<dbReference type="PANTHER" id="PTHR12147">
    <property type="entry name" value="METALLOPEPTIDASE M28 FAMILY MEMBER"/>
    <property type="match status" value="1"/>
</dbReference>
<feature type="chain" id="PRO_5041014931" description="Peptide hydrolase" evidence="6">
    <location>
        <begin position="19"/>
        <end position="522"/>
    </location>
</feature>
<dbReference type="AlphaFoldDB" id="A0A9W8B4U0"/>
<dbReference type="InterPro" id="IPR045175">
    <property type="entry name" value="M28_fam"/>
</dbReference>
<dbReference type="GO" id="GO:0006508">
    <property type="term" value="P:proteolysis"/>
    <property type="evidence" value="ECO:0007669"/>
    <property type="project" value="UniProtKB-KW"/>
</dbReference>
<evidence type="ECO:0000256" key="3">
    <source>
        <dbReference type="ARBA" id="ARBA00022670"/>
    </source>
</evidence>
<reference evidence="8" key="1">
    <citation type="submission" date="2022-07" db="EMBL/GenBank/DDBJ databases">
        <title>Phylogenomic reconstructions and comparative analyses of Kickxellomycotina fungi.</title>
        <authorList>
            <person name="Reynolds N.K."/>
            <person name="Stajich J.E."/>
            <person name="Barry K."/>
            <person name="Grigoriev I.V."/>
            <person name="Crous P."/>
            <person name="Smith M.E."/>
        </authorList>
    </citation>
    <scope>NUCLEOTIDE SEQUENCE</scope>
    <source>
        <strain evidence="8">RSA 567</strain>
    </source>
</reference>
<evidence type="ECO:0000256" key="4">
    <source>
        <dbReference type="ARBA" id="ARBA00022801"/>
    </source>
</evidence>
<keyword evidence="5 6" id="KW-0862">Zinc</keyword>
<dbReference type="Pfam" id="PF04389">
    <property type="entry name" value="Peptidase_M28"/>
    <property type="match status" value="1"/>
</dbReference>
<proteinExistence type="inferred from homology"/>
<name>A0A9W8B4U0_9FUNG</name>
<evidence type="ECO:0000259" key="7">
    <source>
        <dbReference type="Pfam" id="PF04389"/>
    </source>
</evidence>
<protein>
    <recommendedName>
        <fullName evidence="6">Peptide hydrolase</fullName>
        <ecNumber evidence="6">3.4.-.-</ecNumber>
    </recommendedName>
</protein>
<dbReference type="SUPFAM" id="SSF53187">
    <property type="entry name" value="Zn-dependent exopeptidases"/>
    <property type="match status" value="1"/>
</dbReference>
<feature type="signal peptide" evidence="6">
    <location>
        <begin position="1"/>
        <end position="18"/>
    </location>
</feature>
<evidence type="ECO:0000313" key="9">
    <source>
        <dbReference type="Proteomes" id="UP001151582"/>
    </source>
</evidence>
<evidence type="ECO:0000256" key="5">
    <source>
        <dbReference type="ARBA" id="ARBA00022833"/>
    </source>
</evidence>
<comment type="cofactor">
    <cofactor evidence="1">
        <name>Zn(2+)</name>
        <dbReference type="ChEBI" id="CHEBI:29105"/>
    </cofactor>
</comment>